<name>A0ABN3M1A0_9ACTN</name>
<proteinExistence type="predicted"/>
<evidence type="ECO:0000313" key="1">
    <source>
        <dbReference type="EMBL" id="GAA2493529.1"/>
    </source>
</evidence>
<sequence>MTWSGAPPVRSVEVTEVTTYLLNHWSSESSEELPPVYCGKQRVVLLSAVGSAPKSQAGSE</sequence>
<protein>
    <submittedName>
        <fullName evidence="1">Uncharacterized protein</fullName>
    </submittedName>
</protein>
<gene>
    <name evidence="1" type="ORF">GCM10010422_45740</name>
</gene>
<dbReference type="EMBL" id="BAAATL010000023">
    <property type="protein sequence ID" value="GAA2493529.1"/>
    <property type="molecule type" value="Genomic_DNA"/>
</dbReference>
<comment type="caution">
    <text evidence="1">The sequence shown here is derived from an EMBL/GenBank/DDBJ whole genome shotgun (WGS) entry which is preliminary data.</text>
</comment>
<dbReference type="Proteomes" id="UP001501721">
    <property type="component" value="Unassembled WGS sequence"/>
</dbReference>
<organism evidence="1 2">
    <name type="scientific">Streptomyces graminearus</name>
    <dbReference type="NCBI Taxonomy" id="284030"/>
    <lineage>
        <taxon>Bacteria</taxon>
        <taxon>Bacillati</taxon>
        <taxon>Actinomycetota</taxon>
        <taxon>Actinomycetes</taxon>
        <taxon>Kitasatosporales</taxon>
        <taxon>Streptomycetaceae</taxon>
        <taxon>Streptomyces</taxon>
    </lineage>
</organism>
<evidence type="ECO:0000313" key="2">
    <source>
        <dbReference type="Proteomes" id="UP001501721"/>
    </source>
</evidence>
<reference evidence="1 2" key="1">
    <citation type="journal article" date="2019" name="Int. J. Syst. Evol. Microbiol.">
        <title>The Global Catalogue of Microorganisms (GCM) 10K type strain sequencing project: providing services to taxonomists for standard genome sequencing and annotation.</title>
        <authorList>
            <consortium name="The Broad Institute Genomics Platform"/>
            <consortium name="The Broad Institute Genome Sequencing Center for Infectious Disease"/>
            <person name="Wu L."/>
            <person name="Ma J."/>
        </authorList>
    </citation>
    <scope>NUCLEOTIDE SEQUENCE [LARGE SCALE GENOMIC DNA]</scope>
    <source>
        <strain evidence="1 2">JCM 6923</strain>
    </source>
</reference>
<keyword evidence="2" id="KW-1185">Reference proteome</keyword>
<accession>A0ABN3M1A0</accession>